<organism evidence="2 3">
    <name type="scientific">Suillus placidus</name>
    <dbReference type="NCBI Taxonomy" id="48579"/>
    <lineage>
        <taxon>Eukaryota</taxon>
        <taxon>Fungi</taxon>
        <taxon>Dikarya</taxon>
        <taxon>Basidiomycota</taxon>
        <taxon>Agaricomycotina</taxon>
        <taxon>Agaricomycetes</taxon>
        <taxon>Agaricomycetidae</taxon>
        <taxon>Boletales</taxon>
        <taxon>Suillineae</taxon>
        <taxon>Suillaceae</taxon>
        <taxon>Suillus</taxon>
    </lineage>
</organism>
<feature type="compositionally biased region" description="Basic and acidic residues" evidence="1">
    <location>
        <begin position="192"/>
        <end position="215"/>
    </location>
</feature>
<feature type="compositionally biased region" description="Polar residues" evidence="1">
    <location>
        <begin position="339"/>
        <end position="352"/>
    </location>
</feature>
<feature type="compositionally biased region" description="Polar residues" evidence="1">
    <location>
        <begin position="163"/>
        <end position="178"/>
    </location>
</feature>
<feature type="compositionally biased region" description="Polar residues" evidence="1">
    <location>
        <begin position="71"/>
        <end position="83"/>
    </location>
</feature>
<name>A0A9P7A1E8_9AGAM</name>
<sequence length="378" mass="42048">MQLWDTESHQRLGQPFHQNHDSLYYASFSRDGRYLAYGGDSGKITLWMVKDTPPQLPAPTLLQKIDRRGAQQETRPNSPSSSCLDADATGDGGFIEDAHDDPYNNFFQSSQQSLQSPSPGSHIPNLFSARRFWEVISRRRPPPAESVPKERSKRGFFGRRVRSNSSMELATIKSNQPVPESKIGEGEQGENIDDRASVNESLSARKDKGKQRDDPPADTQSPSSDDCTPTTHLDNKDHRTLWKWLLHPRGKTPTSGSLHSSTRPPNAPQQILHQPWYWNSSLFPVGSSRLPVNISACRDEDRYAIAPESDAEAAAAMLRTNDDVADSSIRPGQPAVGAQVSQGRPIQTQASTTGPEEIIIRCCGFFFGYVRRPNSRQP</sequence>
<feature type="region of interest" description="Disordered" evidence="1">
    <location>
        <begin position="140"/>
        <end position="234"/>
    </location>
</feature>
<feature type="compositionally biased region" description="Basic residues" evidence="1">
    <location>
        <begin position="151"/>
        <end position="162"/>
    </location>
</feature>
<dbReference type="Gene3D" id="2.130.10.10">
    <property type="entry name" value="YVTN repeat-like/Quinoprotein amine dehydrogenase"/>
    <property type="match status" value="1"/>
</dbReference>
<evidence type="ECO:0000313" key="3">
    <source>
        <dbReference type="Proteomes" id="UP000714275"/>
    </source>
</evidence>
<feature type="compositionally biased region" description="Polar residues" evidence="1">
    <location>
        <begin position="218"/>
        <end position="232"/>
    </location>
</feature>
<feature type="region of interest" description="Disordered" evidence="1">
    <location>
        <begin position="248"/>
        <end position="270"/>
    </location>
</feature>
<dbReference type="Proteomes" id="UP000714275">
    <property type="component" value="Unassembled WGS sequence"/>
</dbReference>
<feature type="region of interest" description="Disordered" evidence="1">
    <location>
        <begin position="68"/>
        <end position="125"/>
    </location>
</feature>
<proteinExistence type="predicted"/>
<protein>
    <submittedName>
        <fullName evidence="2">Uncharacterized protein</fullName>
    </submittedName>
</protein>
<accession>A0A9P7A1E8</accession>
<feature type="compositionally biased region" description="Low complexity" evidence="1">
    <location>
        <begin position="108"/>
        <end position="121"/>
    </location>
</feature>
<feature type="region of interest" description="Disordered" evidence="1">
    <location>
        <begin position="333"/>
        <end position="352"/>
    </location>
</feature>
<dbReference type="InterPro" id="IPR015943">
    <property type="entry name" value="WD40/YVTN_repeat-like_dom_sf"/>
</dbReference>
<reference evidence="2" key="1">
    <citation type="journal article" date="2020" name="New Phytol.">
        <title>Comparative genomics reveals dynamic genome evolution in host specialist ectomycorrhizal fungi.</title>
        <authorList>
            <person name="Lofgren L.A."/>
            <person name="Nguyen N.H."/>
            <person name="Vilgalys R."/>
            <person name="Ruytinx J."/>
            <person name="Liao H.L."/>
            <person name="Branco S."/>
            <person name="Kuo A."/>
            <person name="LaButti K."/>
            <person name="Lipzen A."/>
            <person name="Andreopoulos W."/>
            <person name="Pangilinan J."/>
            <person name="Riley R."/>
            <person name="Hundley H."/>
            <person name="Na H."/>
            <person name="Barry K."/>
            <person name="Grigoriev I.V."/>
            <person name="Stajich J.E."/>
            <person name="Kennedy P.G."/>
        </authorList>
    </citation>
    <scope>NUCLEOTIDE SEQUENCE</scope>
    <source>
        <strain evidence="2">DOB743</strain>
    </source>
</reference>
<dbReference type="EMBL" id="JABBWD010000008">
    <property type="protein sequence ID" value="KAG1780669.1"/>
    <property type="molecule type" value="Genomic_DNA"/>
</dbReference>
<dbReference type="OrthoDB" id="2692665at2759"/>
<evidence type="ECO:0000313" key="2">
    <source>
        <dbReference type="EMBL" id="KAG1780669.1"/>
    </source>
</evidence>
<comment type="caution">
    <text evidence="2">The sequence shown here is derived from an EMBL/GenBank/DDBJ whole genome shotgun (WGS) entry which is preliminary data.</text>
</comment>
<gene>
    <name evidence="2" type="ORF">EV702DRAFT_732834</name>
</gene>
<keyword evidence="3" id="KW-1185">Reference proteome</keyword>
<dbReference type="InterPro" id="IPR036322">
    <property type="entry name" value="WD40_repeat_dom_sf"/>
</dbReference>
<evidence type="ECO:0000256" key="1">
    <source>
        <dbReference type="SAM" id="MobiDB-lite"/>
    </source>
</evidence>
<feature type="compositionally biased region" description="Polar residues" evidence="1">
    <location>
        <begin position="252"/>
        <end position="270"/>
    </location>
</feature>
<dbReference type="SUPFAM" id="SSF50978">
    <property type="entry name" value="WD40 repeat-like"/>
    <property type="match status" value="1"/>
</dbReference>
<dbReference type="AlphaFoldDB" id="A0A9P7A1E8"/>